<dbReference type="InterPro" id="IPR014001">
    <property type="entry name" value="Helicase_ATP-bd"/>
</dbReference>
<dbReference type="RefSeq" id="WP_253969022.1">
    <property type="nucleotide sequence ID" value="NZ_JAMFTH010000006.1"/>
</dbReference>
<feature type="binding site" evidence="12">
    <location>
        <position position="450"/>
    </location>
    <ligand>
        <name>Zn(2+)</name>
        <dbReference type="ChEBI" id="CHEBI:29105"/>
        <label>2</label>
    </ligand>
</feature>
<dbReference type="PANTHER" id="PTHR30580">
    <property type="entry name" value="PRIMOSOMAL PROTEIN N"/>
    <property type="match status" value="1"/>
</dbReference>
<dbReference type="GO" id="GO:0006302">
    <property type="term" value="P:double-strand break repair"/>
    <property type="evidence" value="ECO:0007669"/>
    <property type="project" value="InterPro"/>
</dbReference>
<dbReference type="GO" id="GO:0016787">
    <property type="term" value="F:hydrolase activity"/>
    <property type="evidence" value="ECO:0007669"/>
    <property type="project" value="UniProtKB-KW"/>
</dbReference>
<dbReference type="InterPro" id="IPR040498">
    <property type="entry name" value="PriA_CRR"/>
</dbReference>
<feature type="binding site" evidence="12">
    <location>
        <position position="481"/>
    </location>
    <ligand>
        <name>Zn(2+)</name>
        <dbReference type="ChEBI" id="CHEBI:29105"/>
        <label>1</label>
    </ligand>
</feature>
<keyword evidence="6 12" id="KW-0347">Helicase</keyword>
<feature type="binding site" evidence="12">
    <location>
        <position position="465"/>
    </location>
    <ligand>
        <name>Zn(2+)</name>
        <dbReference type="ChEBI" id="CHEBI:29105"/>
        <label>2</label>
    </ligand>
</feature>
<evidence type="ECO:0000256" key="5">
    <source>
        <dbReference type="ARBA" id="ARBA00022801"/>
    </source>
</evidence>
<evidence type="ECO:0000256" key="1">
    <source>
        <dbReference type="ARBA" id="ARBA00022515"/>
    </source>
</evidence>
<keyword evidence="4 12" id="KW-0547">Nucleotide-binding</keyword>
<dbReference type="InterPro" id="IPR041222">
    <property type="entry name" value="PriA_3primeBD"/>
</dbReference>
<evidence type="ECO:0000256" key="12">
    <source>
        <dbReference type="HAMAP-Rule" id="MF_00983"/>
    </source>
</evidence>
<dbReference type="Pfam" id="PF18319">
    <property type="entry name" value="Zn_ribbon_PriA"/>
    <property type="match status" value="1"/>
</dbReference>
<dbReference type="GO" id="GO:0043138">
    <property type="term" value="F:3'-5' DNA helicase activity"/>
    <property type="evidence" value="ECO:0007669"/>
    <property type="project" value="UniProtKB-EC"/>
</dbReference>
<keyword evidence="5 12" id="KW-0378">Hydrolase</keyword>
<dbReference type="SUPFAM" id="SSF52540">
    <property type="entry name" value="P-loop containing nucleoside triphosphate hydrolases"/>
    <property type="match status" value="2"/>
</dbReference>
<evidence type="ECO:0000256" key="2">
    <source>
        <dbReference type="ARBA" id="ARBA00022705"/>
    </source>
</evidence>
<dbReference type="Proteomes" id="UP001139319">
    <property type="component" value="Unassembled WGS sequence"/>
</dbReference>
<dbReference type="GO" id="GO:0008270">
    <property type="term" value="F:zinc ion binding"/>
    <property type="evidence" value="ECO:0007669"/>
    <property type="project" value="UniProtKB-UniRule"/>
</dbReference>
<organism evidence="14 15">
    <name type="scientific">Gilvimarinus xylanilyticus</name>
    <dbReference type="NCBI Taxonomy" id="2944139"/>
    <lineage>
        <taxon>Bacteria</taxon>
        <taxon>Pseudomonadati</taxon>
        <taxon>Pseudomonadota</taxon>
        <taxon>Gammaproteobacteria</taxon>
        <taxon>Cellvibrionales</taxon>
        <taxon>Cellvibrionaceae</taxon>
        <taxon>Gilvimarinus</taxon>
    </lineage>
</organism>
<dbReference type="EMBL" id="JAMFTH010000006">
    <property type="protein sequence ID" value="MCP8900730.1"/>
    <property type="molecule type" value="Genomic_DNA"/>
</dbReference>
<comment type="cofactor">
    <cofactor evidence="12">
        <name>Zn(2+)</name>
        <dbReference type="ChEBI" id="CHEBI:29105"/>
    </cofactor>
    <text evidence="12">Binds 2 zinc ions per subunit.</text>
</comment>
<dbReference type="GO" id="GO:1990077">
    <property type="term" value="C:primosome complex"/>
    <property type="evidence" value="ECO:0007669"/>
    <property type="project" value="UniProtKB-UniRule"/>
</dbReference>
<evidence type="ECO:0000256" key="3">
    <source>
        <dbReference type="ARBA" id="ARBA00022723"/>
    </source>
</evidence>
<proteinExistence type="inferred from homology"/>
<keyword evidence="2 12" id="KW-0235">DNA replication</keyword>
<feature type="binding site" evidence="12">
    <location>
        <position position="478"/>
    </location>
    <ligand>
        <name>Zn(2+)</name>
        <dbReference type="ChEBI" id="CHEBI:29105"/>
        <label>1</label>
    </ligand>
</feature>
<dbReference type="SMART" id="SM00490">
    <property type="entry name" value="HELICc"/>
    <property type="match status" value="1"/>
</dbReference>
<dbReference type="FunFam" id="3.40.1440.60:FF:000001">
    <property type="entry name" value="Primosomal protein N"/>
    <property type="match status" value="1"/>
</dbReference>
<dbReference type="CDD" id="cd18804">
    <property type="entry name" value="SF2_C_priA"/>
    <property type="match status" value="1"/>
</dbReference>
<dbReference type="InterPro" id="IPR027417">
    <property type="entry name" value="P-loop_NTPase"/>
</dbReference>
<dbReference type="Pfam" id="PF17764">
    <property type="entry name" value="PriA_3primeBD"/>
    <property type="match status" value="1"/>
</dbReference>
<dbReference type="EC" id="5.6.2.4" evidence="12"/>
<dbReference type="InterPro" id="IPR001650">
    <property type="entry name" value="Helicase_C-like"/>
</dbReference>
<dbReference type="FunFam" id="3.40.50.300:FF:000489">
    <property type="entry name" value="Primosome assembly protein PriA"/>
    <property type="match status" value="1"/>
</dbReference>
<keyword evidence="15" id="KW-1185">Reference proteome</keyword>
<keyword evidence="10 12" id="KW-0413">Isomerase</keyword>
<feature type="binding site" evidence="12">
    <location>
        <position position="438"/>
    </location>
    <ligand>
        <name>Zn(2+)</name>
        <dbReference type="ChEBI" id="CHEBI:29105"/>
        <label>1</label>
    </ligand>
</feature>
<dbReference type="GO" id="GO:0005524">
    <property type="term" value="F:ATP binding"/>
    <property type="evidence" value="ECO:0007669"/>
    <property type="project" value="UniProtKB-UniRule"/>
</dbReference>
<gene>
    <name evidence="12" type="primary">priA</name>
    <name evidence="14" type="ORF">M6D89_15585</name>
</gene>
<keyword evidence="1 12" id="KW-0639">Primosome</keyword>
<dbReference type="InterPro" id="IPR041236">
    <property type="entry name" value="PriA_C"/>
</dbReference>
<dbReference type="Gene3D" id="3.40.50.300">
    <property type="entry name" value="P-loop containing nucleotide triphosphate hydrolases"/>
    <property type="match status" value="2"/>
</dbReference>
<reference evidence="14" key="2">
    <citation type="submission" date="2023-01" db="EMBL/GenBank/DDBJ databases">
        <title>Gilvimarinus xylanilyticus HB14 isolated from Caulerpa lentillifera aquaculture base in Hainan, China.</title>
        <authorList>
            <person name="Zhang Y.-J."/>
        </authorList>
    </citation>
    <scope>NUCLEOTIDE SEQUENCE</scope>
    <source>
        <strain evidence="14">HB14</strain>
    </source>
</reference>
<feature type="domain" description="Helicase ATP-binding" evidence="13">
    <location>
        <begin position="210"/>
        <end position="379"/>
    </location>
</feature>
<evidence type="ECO:0000256" key="10">
    <source>
        <dbReference type="ARBA" id="ARBA00023235"/>
    </source>
</evidence>
<comment type="subunit">
    <text evidence="12">Component of the replication restart primosome.</text>
</comment>
<feature type="binding site" evidence="12">
    <location>
        <position position="441"/>
    </location>
    <ligand>
        <name>Zn(2+)</name>
        <dbReference type="ChEBI" id="CHEBI:29105"/>
        <label>1</label>
    </ligand>
</feature>
<evidence type="ECO:0000313" key="14">
    <source>
        <dbReference type="EMBL" id="MCP8900730.1"/>
    </source>
</evidence>
<dbReference type="CDD" id="cd17929">
    <property type="entry name" value="DEXHc_priA"/>
    <property type="match status" value="1"/>
</dbReference>
<sequence length="734" mass="81919">MSKHTRIQVALPVPLRETFDYLLGDEISQPPPTGARVRVPFAGRELIGVVLGHSDDGNLEPGKLKSLQAVLDRSPVIPSELISLIRWSANYYQCPLGEALQAALPTLLRQGDMPTYKADSSILPWQLTPEGQGLPDTALPRAPRQAELLKYLRDYGPQTWPHLKEVGFNRDALKKLHQRGLIEQSQSPKQAPSREQALALNPEQQVALDAITLDQFQTYLLEGTTGSGKTEIYLQAISRLFTRDSRAQALILVPEIGLAPQTIQRFQRRFGSAKVVALHSGLSDRERLNAWVRACDASAQIIIGTRSAIFTPLPHAGLIIVDEEHDASFKQQEGFRYCARDLACLRGKTLNIPVILGSATPALETLHNALRDRFTHLQLTRRASNHPPPRIQLVDSSDISAQQGLSEQSLSAINHHLKAGNQVLVFLNRRGYAPTLQCHDCGNQILCRHCDARLTLHHQPRHLHCHHCDWQQPVLSHCPICNSHRLVALGQGTERSEEFLTQYFPDTDIIRIDRDSTRTKNALSDKLERVHQGAPCILVGTQMIAKGHHFRNLTLAVILDVDSGLLSADFRGPERMGQLITQVAGRAGREQKPGEVILQSRNQNHPLLQLLVSGDYQAFSRALLTEREVTRMPPFSHLALIRADAPVADTAAQFLQVVRHFADAYTANLGAELLGPMPALMEKRGNRYRFLMQVKSDSRAAINQLCQLLVEYIGTLKTHRALRWSIDVDPQEMN</sequence>
<keyword evidence="9 12" id="KW-0238">DNA-binding</keyword>
<accession>A0A9X2HZ48</accession>
<dbReference type="GO" id="GO:0006310">
    <property type="term" value="P:DNA recombination"/>
    <property type="evidence" value="ECO:0007669"/>
    <property type="project" value="InterPro"/>
</dbReference>
<evidence type="ECO:0000256" key="4">
    <source>
        <dbReference type="ARBA" id="ARBA00022741"/>
    </source>
</evidence>
<dbReference type="GO" id="GO:0003677">
    <property type="term" value="F:DNA binding"/>
    <property type="evidence" value="ECO:0007669"/>
    <property type="project" value="UniProtKB-UniRule"/>
</dbReference>
<evidence type="ECO:0000256" key="8">
    <source>
        <dbReference type="ARBA" id="ARBA00022840"/>
    </source>
</evidence>
<dbReference type="Pfam" id="PF00270">
    <property type="entry name" value="DEAD"/>
    <property type="match status" value="1"/>
</dbReference>
<evidence type="ECO:0000256" key="6">
    <source>
        <dbReference type="ARBA" id="ARBA00022806"/>
    </source>
</evidence>
<evidence type="ECO:0000256" key="9">
    <source>
        <dbReference type="ARBA" id="ARBA00023125"/>
    </source>
</evidence>
<keyword evidence="3 12" id="KW-0479">Metal-binding</keyword>
<protein>
    <recommendedName>
        <fullName evidence="12">Replication restart protein PriA</fullName>
    </recommendedName>
    <alternativeName>
        <fullName evidence="12">ATP-dependent DNA helicase PriA</fullName>
        <ecNumber evidence="12">5.6.2.4</ecNumber>
    </alternativeName>
    <alternativeName>
        <fullName evidence="12">DNA 3'-5' helicase PriA</fullName>
    </alternativeName>
</protein>
<dbReference type="NCBIfam" id="TIGR00595">
    <property type="entry name" value="priA"/>
    <property type="match status" value="1"/>
</dbReference>
<feature type="binding site" evidence="12">
    <location>
        <position position="468"/>
    </location>
    <ligand>
        <name>Zn(2+)</name>
        <dbReference type="ChEBI" id="CHEBI:29105"/>
        <label>2</label>
    </ligand>
</feature>
<dbReference type="InterPro" id="IPR042115">
    <property type="entry name" value="PriA_3primeBD_sf"/>
</dbReference>
<dbReference type="SMART" id="SM00487">
    <property type="entry name" value="DEXDc"/>
    <property type="match status" value="1"/>
</dbReference>
<dbReference type="NCBIfam" id="NF004067">
    <property type="entry name" value="PRK05580.1-4"/>
    <property type="match status" value="1"/>
</dbReference>
<dbReference type="AlphaFoldDB" id="A0A9X2HZ48"/>
<name>A0A9X2HZ48_9GAMM</name>
<dbReference type="Pfam" id="PF18074">
    <property type="entry name" value="PriA_C"/>
    <property type="match status" value="1"/>
</dbReference>
<comment type="catalytic activity">
    <reaction evidence="11 12">
        <text>ATP + H2O = ADP + phosphate + H(+)</text>
        <dbReference type="Rhea" id="RHEA:13065"/>
        <dbReference type="ChEBI" id="CHEBI:15377"/>
        <dbReference type="ChEBI" id="CHEBI:15378"/>
        <dbReference type="ChEBI" id="CHEBI:30616"/>
        <dbReference type="ChEBI" id="CHEBI:43474"/>
        <dbReference type="ChEBI" id="CHEBI:456216"/>
        <dbReference type="EC" id="5.6.2.4"/>
    </reaction>
</comment>
<evidence type="ECO:0000259" key="13">
    <source>
        <dbReference type="PROSITE" id="PS51192"/>
    </source>
</evidence>
<dbReference type="HAMAP" id="MF_00983">
    <property type="entry name" value="PriA"/>
    <property type="match status" value="1"/>
</dbReference>
<dbReference type="GO" id="GO:0006269">
    <property type="term" value="P:DNA replication, synthesis of primer"/>
    <property type="evidence" value="ECO:0007669"/>
    <property type="project" value="UniProtKB-KW"/>
</dbReference>
<feature type="binding site" evidence="12">
    <location>
        <position position="447"/>
    </location>
    <ligand>
        <name>Zn(2+)</name>
        <dbReference type="ChEBI" id="CHEBI:29105"/>
        <label>2</label>
    </ligand>
</feature>
<comment type="function">
    <text evidence="12">Initiates the restart of stalled replication forks, which reloads the replicative helicase on sites other than the origin of replication. Recognizes and binds to abandoned replication forks and remodels them to uncover a helicase loading site. Promotes assembly of the primosome at these replication forks.</text>
</comment>
<dbReference type="InterPro" id="IPR011545">
    <property type="entry name" value="DEAD/DEAH_box_helicase_dom"/>
</dbReference>
<reference evidence="14" key="1">
    <citation type="submission" date="2022-05" db="EMBL/GenBank/DDBJ databases">
        <authorList>
            <person name="Sun H.-N."/>
        </authorList>
    </citation>
    <scope>NUCLEOTIDE SEQUENCE</scope>
    <source>
        <strain evidence="14">HB14</strain>
    </source>
</reference>
<dbReference type="GO" id="GO:0006270">
    <property type="term" value="P:DNA replication initiation"/>
    <property type="evidence" value="ECO:0007669"/>
    <property type="project" value="TreeGrafter"/>
</dbReference>
<dbReference type="PROSITE" id="PS51192">
    <property type="entry name" value="HELICASE_ATP_BIND_1"/>
    <property type="match status" value="1"/>
</dbReference>
<evidence type="ECO:0000256" key="7">
    <source>
        <dbReference type="ARBA" id="ARBA00022833"/>
    </source>
</evidence>
<comment type="catalytic activity">
    <reaction evidence="12">
        <text>Couples ATP hydrolysis with the unwinding of duplex DNA by translocating in the 3'-5' direction.</text>
        <dbReference type="EC" id="5.6.2.4"/>
    </reaction>
</comment>
<evidence type="ECO:0000313" key="15">
    <source>
        <dbReference type="Proteomes" id="UP001139319"/>
    </source>
</evidence>
<keyword evidence="8 12" id="KW-0067">ATP-binding</keyword>
<dbReference type="Gene3D" id="3.40.1440.60">
    <property type="entry name" value="PriA, 3(prime) DNA-binding domain"/>
    <property type="match status" value="1"/>
</dbReference>
<comment type="similarity">
    <text evidence="12">Belongs to the helicase family. PriA subfamily.</text>
</comment>
<dbReference type="PANTHER" id="PTHR30580:SF0">
    <property type="entry name" value="PRIMOSOMAL PROTEIN N"/>
    <property type="match status" value="1"/>
</dbReference>
<dbReference type="InterPro" id="IPR005259">
    <property type="entry name" value="PriA"/>
</dbReference>
<comment type="caution">
    <text evidence="14">The sequence shown here is derived from an EMBL/GenBank/DDBJ whole genome shotgun (WGS) entry which is preliminary data.</text>
</comment>
<evidence type="ECO:0000256" key="11">
    <source>
        <dbReference type="ARBA" id="ARBA00048988"/>
    </source>
</evidence>
<keyword evidence="7 12" id="KW-0862">Zinc</keyword>